<evidence type="ECO:0000313" key="3">
    <source>
        <dbReference type="Proteomes" id="UP000320386"/>
    </source>
</evidence>
<name>A0A518BUC2_9BACT</name>
<gene>
    <name evidence="2" type="ORF">Pan265_04080</name>
</gene>
<dbReference type="SUPFAM" id="SSF53335">
    <property type="entry name" value="S-adenosyl-L-methionine-dependent methyltransferases"/>
    <property type="match status" value="1"/>
</dbReference>
<dbReference type="Gene3D" id="3.40.50.150">
    <property type="entry name" value="Vaccinia Virus protein VP39"/>
    <property type="match status" value="1"/>
</dbReference>
<dbReference type="RefSeq" id="WP_145444741.1">
    <property type="nucleotide sequence ID" value="NZ_CP036280.1"/>
</dbReference>
<keyword evidence="3" id="KW-1185">Reference proteome</keyword>
<evidence type="ECO:0000259" key="1">
    <source>
        <dbReference type="Pfam" id="PF08241"/>
    </source>
</evidence>
<protein>
    <recommendedName>
        <fullName evidence="1">Methyltransferase type 11 domain-containing protein</fullName>
    </recommendedName>
</protein>
<feature type="domain" description="Methyltransferase type 11" evidence="1">
    <location>
        <begin position="48"/>
        <end position="127"/>
    </location>
</feature>
<proteinExistence type="predicted"/>
<dbReference type="Pfam" id="PF08241">
    <property type="entry name" value="Methyltransf_11"/>
    <property type="match status" value="1"/>
</dbReference>
<reference evidence="2 3" key="1">
    <citation type="submission" date="2019-02" db="EMBL/GenBank/DDBJ databases">
        <title>Deep-cultivation of Planctomycetes and their phenomic and genomic characterization uncovers novel biology.</title>
        <authorList>
            <person name="Wiegand S."/>
            <person name="Jogler M."/>
            <person name="Boedeker C."/>
            <person name="Pinto D."/>
            <person name="Vollmers J."/>
            <person name="Rivas-Marin E."/>
            <person name="Kohn T."/>
            <person name="Peeters S.H."/>
            <person name="Heuer A."/>
            <person name="Rast P."/>
            <person name="Oberbeckmann S."/>
            <person name="Bunk B."/>
            <person name="Jeske O."/>
            <person name="Meyerdierks A."/>
            <person name="Storesund J.E."/>
            <person name="Kallscheuer N."/>
            <person name="Luecker S."/>
            <person name="Lage O.M."/>
            <person name="Pohl T."/>
            <person name="Merkel B.J."/>
            <person name="Hornburger P."/>
            <person name="Mueller R.-W."/>
            <person name="Bruemmer F."/>
            <person name="Labrenz M."/>
            <person name="Spormann A.M."/>
            <person name="Op den Camp H."/>
            <person name="Overmann J."/>
            <person name="Amann R."/>
            <person name="Jetten M.S.M."/>
            <person name="Mascher T."/>
            <person name="Medema M.H."/>
            <person name="Devos D.P."/>
            <person name="Kaster A.-K."/>
            <person name="Ovreas L."/>
            <person name="Rohde M."/>
            <person name="Galperin M.Y."/>
            <person name="Jogler C."/>
        </authorList>
    </citation>
    <scope>NUCLEOTIDE SEQUENCE [LARGE SCALE GENOMIC DNA]</scope>
    <source>
        <strain evidence="2 3">Pan265</strain>
    </source>
</reference>
<dbReference type="CDD" id="cd02440">
    <property type="entry name" value="AdoMet_MTases"/>
    <property type="match status" value="1"/>
</dbReference>
<dbReference type="InterPro" id="IPR013216">
    <property type="entry name" value="Methyltransf_11"/>
</dbReference>
<sequence length="215" mass="24156">MSNGPDQQQPSRILRTVGNAHGRLVHTRRVQAIAQAVTPLVRPHAALLDIGCGDGTLAARIAAQVEGLSVTGLEIMTRPDSAIPVTSFDGEHIPLDDNAVDYAMMIDVLHHTDDPTILLREAARVARVAVILKDHRMERPLARLTLRFMDWVGNKPHGVTLPYNYWPEKRWRETWKQLGLHPQHFATQLGLYPRPANWIFEKGLHFIALLQTTNP</sequence>
<dbReference type="AlphaFoldDB" id="A0A518BUC2"/>
<accession>A0A518BUC2</accession>
<dbReference type="OrthoDB" id="7552502at2"/>
<dbReference type="EMBL" id="CP036280">
    <property type="protein sequence ID" value="QDU70580.1"/>
    <property type="molecule type" value="Genomic_DNA"/>
</dbReference>
<evidence type="ECO:0000313" key="2">
    <source>
        <dbReference type="EMBL" id="QDU70580.1"/>
    </source>
</evidence>
<dbReference type="KEGG" id="mcad:Pan265_04080"/>
<dbReference type="InterPro" id="IPR029063">
    <property type="entry name" value="SAM-dependent_MTases_sf"/>
</dbReference>
<organism evidence="2 3">
    <name type="scientific">Mucisphaera calidilacus</name>
    <dbReference type="NCBI Taxonomy" id="2527982"/>
    <lineage>
        <taxon>Bacteria</taxon>
        <taxon>Pseudomonadati</taxon>
        <taxon>Planctomycetota</taxon>
        <taxon>Phycisphaerae</taxon>
        <taxon>Phycisphaerales</taxon>
        <taxon>Phycisphaeraceae</taxon>
        <taxon>Mucisphaera</taxon>
    </lineage>
</organism>
<dbReference type="Proteomes" id="UP000320386">
    <property type="component" value="Chromosome"/>
</dbReference>